<evidence type="ECO:0000313" key="3">
    <source>
        <dbReference type="Proteomes" id="UP000658258"/>
    </source>
</evidence>
<comment type="caution">
    <text evidence="2">The sequence shown here is derived from an EMBL/GenBank/DDBJ whole genome shotgun (WGS) entry which is preliminary data.</text>
</comment>
<accession>A0ABQ3IBL8</accession>
<dbReference type="Proteomes" id="UP000658258">
    <property type="component" value="Unassembled WGS sequence"/>
</dbReference>
<dbReference type="EMBL" id="BNAG01000005">
    <property type="protein sequence ID" value="GHE74226.1"/>
    <property type="molecule type" value="Genomic_DNA"/>
</dbReference>
<feature type="transmembrane region" description="Helical" evidence="1">
    <location>
        <begin position="12"/>
        <end position="28"/>
    </location>
</feature>
<sequence>MFKMPKPTNPHAMVLGFVAGLLVINYFVEEEWITYLVIATSVLCSISGKLTHALASLWLGLGHVLGRINGAVLLSLLYLLILTPLALLRKLVDRKKRKRGVEQAQTAFVSRSHLFTGQDIELPW</sequence>
<protein>
    <recommendedName>
        <fullName evidence="4">SxtJ</fullName>
    </recommendedName>
</protein>
<organism evidence="2 3">
    <name type="scientific">Roseivirga thermotolerans</name>
    <dbReference type="NCBI Taxonomy" id="1758176"/>
    <lineage>
        <taxon>Bacteria</taxon>
        <taxon>Pseudomonadati</taxon>
        <taxon>Bacteroidota</taxon>
        <taxon>Cytophagia</taxon>
        <taxon>Cytophagales</taxon>
        <taxon>Roseivirgaceae</taxon>
        <taxon>Roseivirga</taxon>
    </lineage>
</organism>
<evidence type="ECO:0008006" key="4">
    <source>
        <dbReference type="Google" id="ProtNLM"/>
    </source>
</evidence>
<evidence type="ECO:0000256" key="1">
    <source>
        <dbReference type="SAM" id="Phobius"/>
    </source>
</evidence>
<gene>
    <name evidence="2" type="ORF">GCM10011340_33380</name>
</gene>
<feature type="transmembrane region" description="Helical" evidence="1">
    <location>
        <begin position="35"/>
        <end position="59"/>
    </location>
</feature>
<keyword evidence="1" id="KW-0472">Membrane</keyword>
<keyword evidence="1" id="KW-0812">Transmembrane</keyword>
<dbReference type="Pfam" id="PF19588">
    <property type="entry name" value="SxtJ"/>
    <property type="match status" value="1"/>
</dbReference>
<proteinExistence type="predicted"/>
<name>A0ABQ3IBL8_9BACT</name>
<evidence type="ECO:0000313" key="2">
    <source>
        <dbReference type="EMBL" id="GHE74226.1"/>
    </source>
</evidence>
<feature type="transmembrane region" description="Helical" evidence="1">
    <location>
        <begin position="71"/>
        <end position="88"/>
    </location>
</feature>
<dbReference type="InterPro" id="IPR045781">
    <property type="entry name" value="SxtJ"/>
</dbReference>
<keyword evidence="3" id="KW-1185">Reference proteome</keyword>
<keyword evidence="1" id="KW-1133">Transmembrane helix</keyword>
<reference evidence="3" key="1">
    <citation type="journal article" date="2019" name="Int. J. Syst. Evol. Microbiol.">
        <title>The Global Catalogue of Microorganisms (GCM) 10K type strain sequencing project: providing services to taxonomists for standard genome sequencing and annotation.</title>
        <authorList>
            <consortium name="The Broad Institute Genomics Platform"/>
            <consortium name="The Broad Institute Genome Sequencing Center for Infectious Disease"/>
            <person name="Wu L."/>
            <person name="Ma J."/>
        </authorList>
    </citation>
    <scope>NUCLEOTIDE SEQUENCE [LARGE SCALE GENOMIC DNA]</scope>
    <source>
        <strain evidence="3">CGMCC 1.15111</strain>
    </source>
</reference>